<keyword evidence="3" id="KW-0378">Hydrolase</keyword>
<name>A0A0A0BAB0_9CELL</name>
<comment type="caution">
    <text evidence="3">The sequence shown here is derived from an EMBL/GenBank/DDBJ whole genome shotgun (WGS) entry which is preliminary data.</text>
</comment>
<dbReference type="AlphaFoldDB" id="A0A0A0BAB0"/>
<accession>A0A0A0BAB0</accession>
<dbReference type="Pfam" id="PF02517">
    <property type="entry name" value="Rce1-like"/>
    <property type="match status" value="1"/>
</dbReference>
<dbReference type="Proteomes" id="UP000029833">
    <property type="component" value="Unassembled WGS sequence"/>
</dbReference>
<feature type="transmembrane region" description="Helical" evidence="1">
    <location>
        <begin position="135"/>
        <end position="154"/>
    </location>
</feature>
<protein>
    <submittedName>
        <fullName evidence="3">CAAX amino terminal protease</fullName>
    </submittedName>
</protein>
<keyword evidence="3" id="KW-0645">Protease</keyword>
<keyword evidence="1" id="KW-0812">Transmembrane</keyword>
<keyword evidence="1" id="KW-1133">Transmembrane helix</keyword>
<evidence type="ECO:0000313" key="4">
    <source>
        <dbReference type="Proteomes" id="UP000029833"/>
    </source>
</evidence>
<feature type="transmembrane region" description="Helical" evidence="1">
    <location>
        <begin position="71"/>
        <end position="93"/>
    </location>
</feature>
<dbReference type="STRING" id="1408250.Q760_12010"/>
<dbReference type="InterPro" id="IPR003675">
    <property type="entry name" value="Rce1/LyrA-like_dom"/>
</dbReference>
<evidence type="ECO:0000313" key="3">
    <source>
        <dbReference type="EMBL" id="KGM03800.1"/>
    </source>
</evidence>
<dbReference type="PANTHER" id="PTHR39430:SF1">
    <property type="entry name" value="PROTEASE"/>
    <property type="match status" value="1"/>
</dbReference>
<dbReference type="PANTHER" id="PTHR39430">
    <property type="entry name" value="MEMBRANE-ASSOCIATED PROTEASE-RELATED"/>
    <property type="match status" value="1"/>
</dbReference>
<evidence type="ECO:0000256" key="1">
    <source>
        <dbReference type="SAM" id="Phobius"/>
    </source>
</evidence>
<keyword evidence="1" id="KW-0472">Membrane</keyword>
<feature type="transmembrane region" description="Helical" evidence="1">
    <location>
        <begin position="99"/>
        <end position="123"/>
    </location>
</feature>
<feature type="transmembrane region" description="Helical" evidence="1">
    <location>
        <begin position="32"/>
        <end position="50"/>
    </location>
</feature>
<proteinExistence type="predicted"/>
<feature type="domain" description="CAAX prenyl protease 2/Lysostaphin resistance protein A-like" evidence="2">
    <location>
        <begin position="105"/>
        <end position="196"/>
    </location>
</feature>
<feature type="transmembrane region" description="Helical" evidence="1">
    <location>
        <begin position="235"/>
        <end position="254"/>
    </location>
</feature>
<organism evidence="3 4">
    <name type="scientific">Cellulomonas cellasea DSM 20118</name>
    <dbReference type="NCBI Taxonomy" id="1408250"/>
    <lineage>
        <taxon>Bacteria</taxon>
        <taxon>Bacillati</taxon>
        <taxon>Actinomycetota</taxon>
        <taxon>Actinomycetes</taxon>
        <taxon>Micrococcales</taxon>
        <taxon>Cellulomonadaceae</taxon>
        <taxon>Cellulomonas</taxon>
    </lineage>
</organism>
<feature type="transmembrane region" description="Helical" evidence="1">
    <location>
        <begin position="184"/>
        <end position="202"/>
    </location>
</feature>
<reference evidence="3 4" key="1">
    <citation type="submission" date="2013-10" db="EMBL/GenBank/DDBJ databases">
        <authorList>
            <person name="Wang G."/>
            <person name="Zhuang W."/>
        </authorList>
    </citation>
    <scope>NUCLEOTIDE SEQUENCE [LARGE SCALE GENOMIC DNA]</scope>
    <source>
        <strain evidence="3 4">DSM 20118</strain>
    </source>
</reference>
<dbReference type="GO" id="GO:0006508">
    <property type="term" value="P:proteolysis"/>
    <property type="evidence" value="ECO:0007669"/>
    <property type="project" value="UniProtKB-KW"/>
</dbReference>
<evidence type="ECO:0000259" key="2">
    <source>
        <dbReference type="Pfam" id="PF02517"/>
    </source>
</evidence>
<dbReference type="GO" id="GO:0004175">
    <property type="term" value="F:endopeptidase activity"/>
    <property type="evidence" value="ECO:0007669"/>
    <property type="project" value="UniProtKB-ARBA"/>
</dbReference>
<dbReference type="RefSeq" id="WP_034624657.1">
    <property type="nucleotide sequence ID" value="NZ_AXNT01000004.1"/>
</dbReference>
<sequence>MRLLKQLGTVFVITLVGSQAIAAVEGSWLLTLLLGALTAGLALAGYAWVVRRTERRAPTEVGRAGAGSATGRGVLLGVLMFGVVIACIALTGGYRVEGWGSATVALGLIGFTAATAVTEELAFRGVLFRVVEERAGTWGALALTAVLFGAMHLANPDATVWGAVAIAIEAGGMLGAAYAATRTLWLPIGLHAGWNFAAAGIFGTEVSGSDAPQGLLEGVMSGPVLLSGGAFGPEGSLFAVLAGAALTVVFLRLARRRGRIVPARRRADRTPVTTSV</sequence>
<dbReference type="OrthoDB" id="193898at2"/>
<dbReference type="EMBL" id="AXNT01000004">
    <property type="protein sequence ID" value="KGM03800.1"/>
    <property type="molecule type" value="Genomic_DNA"/>
</dbReference>
<feature type="transmembrane region" description="Helical" evidence="1">
    <location>
        <begin position="160"/>
        <end position="179"/>
    </location>
</feature>
<keyword evidence="4" id="KW-1185">Reference proteome</keyword>
<dbReference type="GO" id="GO:0080120">
    <property type="term" value="P:CAAX-box protein maturation"/>
    <property type="evidence" value="ECO:0007669"/>
    <property type="project" value="UniProtKB-ARBA"/>
</dbReference>
<gene>
    <name evidence="3" type="ORF">Q760_12010</name>
</gene>